<organism evidence="1">
    <name type="scientific">Mytilinidion resinicola</name>
    <dbReference type="NCBI Taxonomy" id="574789"/>
    <lineage>
        <taxon>Eukaryota</taxon>
        <taxon>Fungi</taxon>
        <taxon>Dikarya</taxon>
        <taxon>Ascomycota</taxon>
        <taxon>Pezizomycotina</taxon>
        <taxon>Dothideomycetes</taxon>
        <taxon>Pleosporomycetidae</taxon>
        <taxon>Mytilinidiales</taxon>
        <taxon>Mytilinidiaceae</taxon>
        <taxon>Mytilinidion</taxon>
    </lineage>
</organism>
<reference evidence="3" key="2">
    <citation type="submission" date="2020-04" db="EMBL/GenBank/DDBJ databases">
        <authorList>
            <consortium name="NCBI Genome Project"/>
        </authorList>
    </citation>
    <scope>NUCLEOTIDE SEQUENCE</scope>
    <source>
        <strain evidence="3">CBS 304.34</strain>
    </source>
</reference>
<protein>
    <submittedName>
        <fullName evidence="1 3">Uncharacterized protein</fullName>
    </submittedName>
</protein>
<evidence type="ECO:0000313" key="1">
    <source>
        <dbReference type="EMBL" id="KAF2811034.1"/>
    </source>
</evidence>
<evidence type="ECO:0000313" key="3">
    <source>
        <dbReference type="RefSeq" id="XP_033577998.1"/>
    </source>
</evidence>
<accession>A0A6A6YSL1</accession>
<dbReference type="OrthoDB" id="2679825at2759"/>
<dbReference type="Pfam" id="PF21858">
    <property type="entry name" value="DUF6914"/>
    <property type="match status" value="1"/>
</dbReference>
<sequence length="174" mass="19569">MGPRNKPRLELAIYATREPGTYAYALFESPKSTKKLISNSTVKHRVHNSLTFTIEGLNPVTPWRYERVAVDDVRAEDDILVRVIVGKVWSTATLKMFIGMVPVPVDGAGGFSSRTWARDVLGEVRKWCVGSWEEVEGKALEYVERKKKEGRCGVGQWERGIPLLDLHDGKEIVA</sequence>
<dbReference type="GeneID" id="54468871"/>
<reference evidence="1 3" key="1">
    <citation type="journal article" date="2020" name="Stud. Mycol.">
        <title>101 Dothideomycetes genomes: a test case for predicting lifestyles and emergence of pathogens.</title>
        <authorList>
            <person name="Haridas S."/>
            <person name="Albert R."/>
            <person name="Binder M."/>
            <person name="Bloem J."/>
            <person name="Labutti K."/>
            <person name="Salamov A."/>
            <person name="Andreopoulos B."/>
            <person name="Baker S."/>
            <person name="Barry K."/>
            <person name="Bills G."/>
            <person name="Bluhm B."/>
            <person name="Cannon C."/>
            <person name="Castanera R."/>
            <person name="Culley D."/>
            <person name="Daum C."/>
            <person name="Ezra D."/>
            <person name="Gonzalez J."/>
            <person name="Henrissat B."/>
            <person name="Kuo A."/>
            <person name="Liang C."/>
            <person name="Lipzen A."/>
            <person name="Lutzoni F."/>
            <person name="Magnuson J."/>
            <person name="Mondo S."/>
            <person name="Nolan M."/>
            <person name="Ohm R."/>
            <person name="Pangilinan J."/>
            <person name="Park H.-J."/>
            <person name="Ramirez L."/>
            <person name="Alfaro M."/>
            <person name="Sun H."/>
            <person name="Tritt A."/>
            <person name="Yoshinaga Y."/>
            <person name="Zwiers L.-H."/>
            <person name="Turgeon B."/>
            <person name="Goodwin S."/>
            <person name="Spatafora J."/>
            <person name="Crous P."/>
            <person name="Grigoriev I."/>
        </authorList>
    </citation>
    <scope>NUCLEOTIDE SEQUENCE</scope>
    <source>
        <strain evidence="1 3">CBS 304.34</strain>
    </source>
</reference>
<gene>
    <name evidence="1 3" type="ORF">BDZ99DRAFT_570307</name>
</gene>
<dbReference type="Proteomes" id="UP000504636">
    <property type="component" value="Unplaced"/>
</dbReference>
<dbReference type="InterPro" id="IPR054208">
    <property type="entry name" value="DUF6914"/>
</dbReference>
<keyword evidence="2" id="KW-1185">Reference proteome</keyword>
<proteinExistence type="predicted"/>
<evidence type="ECO:0000313" key="2">
    <source>
        <dbReference type="Proteomes" id="UP000504636"/>
    </source>
</evidence>
<dbReference type="AlphaFoldDB" id="A0A6A6YSL1"/>
<reference evidence="3" key="3">
    <citation type="submission" date="2025-04" db="UniProtKB">
        <authorList>
            <consortium name="RefSeq"/>
        </authorList>
    </citation>
    <scope>IDENTIFICATION</scope>
    <source>
        <strain evidence="3">CBS 304.34</strain>
    </source>
</reference>
<dbReference type="EMBL" id="MU003699">
    <property type="protein sequence ID" value="KAF2811034.1"/>
    <property type="molecule type" value="Genomic_DNA"/>
</dbReference>
<dbReference type="RefSeq" id="XP_033577998.1">
    <property type="nucleotide sequence ID" value="XM_033727978.1"/>
</dbReference>
<name>A0A6A6YSL1_9PEZI</name>